<proteinExistence type="predicted"/>
<reference evidence="1" key="1">
    <citation type="submission" date="2018-06" db="EMBL/GenBank/DDBJ databases">
        <authorList>
            <person name="Zhirakovskaya E."/>
        </authorList>
    </citation>
    <scope>NUCLEOTIDE SEQUENCE</scope>
</reference>
<organism evidence="1">
    <name type="scientific">hydrothermal vent metagenome</name>
    <dbReference type="NCBI Taxonomy" id="652676"/>
    <lineage>
        <taxon>unclassified sequences</taxon>
        <taxon>metagenomes</taxon>
        <taxon>ecological metagenomes</taxon>
    </lineage>
</organism>
<name>A0A3B1A415_9ZZZZ</name>
<gene>
    <name evidence="1" type="ORF">MNBD_GAMMA22-535</name>
</gene>
<accession>A0A3B1A415</accession>
<dbReference type="EMBL" id="UOFS01000013">
    <property type="protein sequence ID" value="VAW92929.1"/>
    <property type="molecule type" value="Genomic_DNA"/>
</dbReference>
<evidence type="ECO:0000313" key="1">
    <source>
        <dbReference type="EMBL" id="VAW92929.1"/>
    </source>
</evidence>
<protein>
    <recommendedName>
        <fullName evidence="2">VgrG protein</fullName>
    </recommendedName>
</protein>
<evidence type="ECO:0008006" key="2">
    <source>
        <dbReference type="Google" id="ProtNLM"/>
    </source>
</evidence>
<sequence length="149" mass="16069">MTNVLYEINKNSNNTVVSENECQIMTVTDTIKGEAVSLLTVGGINFEFDFTHAASVPLLLIGDKVIIQNISGLFVITDKLRNKGDSPSIGFEVNDDGSLSIASDVKLTLKTSNANIDIFENGKILINGSEVYSQSDGLNRIQGTSIELN</sequence>
<dbReference type="AlphaFoldDB" id="A0A3B1A415"/>